<dbReference type="InterPro" id="IPR029070">
    <property type="entry name" value="Chitinase_insertion_sf"/>
</dbReference>
<gene>
    <name evidence="7" type="ordered locus">Palpr_2924</name>
</gene>
<feature type="domain" description="GH18" evidence="6">
    <location>
        <begin position="109"/>
        <end position="415"/>
    </location>
</feature>
<dbReference type="Proteomes" id="UP000008718">
    <property type="component" value="Chromosome"/>
</dbReference>
<reference key="1">
    <citation type="submission" date="2010-11" db="EMBL/GenBank/DDBJ databases">
        <title>The complete genome of Paludibacter propionicigenes DSM 17365.</title>
        <authorList>
            <consortium name="US DOE Joint Genome Institute (JGI-PGF)"/>
            <person name="Lucas S."/>
            <person name="Copeland A."/>
            <person name="Lapidus A."/>
            <person name="Bruce D."/>
            <person name="Goodwin L."/>
            <person name="Pitluck S."/>
            <person name="Kyrpides N."/>
            <person name="Mavromatis K."/>
            <person name="Ivanova N."/>
            <person name="Munk A.C."/>
            <person name="Brettin T."/>
            <person name="Detter J.C."/>
            <person name="Han C."/>
            <person name="Tapia R."/>
            <person name="Land M."/>
            <person name="Hauser L."/>
            <person name="Markowitz V."/>
            <person name="Cheng J.-F."/>
            <person name="Hugenholtz P."/>
            <person name="Woyke T."/>
            <person name="Wu D."/>
            <person name="Gronow S."/>
            <person name="Wellnitz S."/>
            <person name="Brambilla E."/>
            <person name="Klenk H.-P."/>
            <person name="Eisen J.A."/>
        </authorList>
    </citation>
    <scope>NUCLEOTIDE SEQUENCE</scope>
    <source>
        <strain>WB4</strain>
    </source>
</reference>
<name>E4T8K9_PALPW</name>
<dbReference type="GO" id="GO:0016810">
    <property type="term" value="F:hydrolase activity, acting on carbon-nitrogen (but not peptide) bonds"/>
    <property type="evidence" value="ECO:0007669"/>
    <property type="project" value="InterPro"/>
</dbReference>
<accession>E4T8K9</accession>
<evidence type="ECO:0000259" key="6">
    <source>
        <dbReference type="PROSITE" id="PS51910"/>
    </source>
</evidence>
<keyword evidence="8" id="KW-1185">Reference proteome</keyword>
<dbReference type="Pfam" id="PF00704">
    <property type="entry name" value="Glyco_hydro_18"/>
    <property type="match status" value="1"/>
</dbReference>
<evidence type="ECO:0000256" key="1">
    <source>
        <dbReference type="ARBA" id="ARBA00006739"/>
    </source>
</evidence>
<evidence type="ECO:0000313" key="8">
    <source>
        <dbReference type="Proteomes" id="UP000008718"/>
    </source>
</evidence>
<dbReference type="GO" id="GO:0016757">
    <property type="term" value="F:glycosyltransferase activity"/>
    <property type="evidence" value="ECO:0007669"/>
    <property type="project" value="UniProtKB-KW"/>
</dbReference>
<dbReference type="PANTHER" id="PTHR43630:SF1">
    <property type="entry name" value="POLY-BETA-1,6-N-ACETYL-D-GLUCOSAMINE SYNTHASE"/>
    <property type="match status" value="1"/>
</dbReference>
<protein>
    <submittedName>
        <fullName evidence="7">Glycosyl transferase family 2</fullName>
    </submittedName>
</protein>
<dbReference type="RefSeq" id="WP_013446422.1">
    <property type="nucleotide sequence ID" value="NC_014734.1"/>
</dbReference>
<evidence type="ECO:0000256" key="2">
    <source>
        <dbReference type="ARBA" id="ARBA00022676"/>
    </source>
</evidence>
<dbReference type="KEGG" id="ppn:Palpr_2924"/>
<dbReference type="SMART" id="SM00636">
    <property type="entry name" value="Glyco_18"/>
    <property type="match status" value="1"/>
</dbReference>
<dbReference type="PANTHER" id="PTHR43630">
    <property type="entry name" value="POLY-BETA-1,6-N-ACETYL-D-GLUCOSAMINE SYNTHASE"/>
    <property type="match status" value="1"/>
</dbReference>
<evidence type="ECO:0000256" key="3">
    <source>
        <dbReference type="ARBA" id="ARBA00022679"/>
    </source>
</evidence>
<feature type="transmembrane region" description="Helical" evidence="4">
    <location>
        <begin position="17"/>
        <end position="40"/>
    </location>
</feature>
<dbReference type="AlphaFoldDB" id="E4T8K9"/>
<dbReference type="Gene3D" id="3.10.50.10">
    <property type="match status" value="1"/>
</dbReference>
<feature type="domain" description="NodB homology" evidence="5">
    <location>
        <begin position="490"/>
        <end position="678"/>
    </location>
</feature>
<dbReference type="STRING" id="694427.Palpr_2924"/>
<dbReference type="eggNOG" id="COG0726">
    <property type="taxonomic scope" value="Bacteria"/>
</dbReference>
<dbReference type="HOGENOM" id="CLU_009182_0_0_10"/>
<dbReference type="GO" id="GO:0008061">
    <property type="term" value="F:chitin binding"/>
    <property type="evidence" value="ECO:0007669"/>
    <property type="project" value="InterPro"/>
</dbReference>
<dbReference type="InterPro" id="IPR002509">
    <property type="entry name" value="NODB_dom"/>
</dbReference>
<feature type="transmembrane region" description="Helical" evidence="4">
    <location>
        <begin position="722"/>
        <end position="744"/>
    </location>
</feature>
<keyword evidence="3 7" id="KW-0808">Transferase</keyword>
<keyword evidence="4" id="KW-0472">Membrane</keyword>
<dbReference type="InterPro" id="IPR001173">
    <property type="entry name" value="Glyco_trans_2-like"/>
</dbReference>
<evidence type="ECO:0000313" key="7">
    <source>
        <dbReference type="EMBL" id="ADQ81053.1"/>
    </source>
</evidence>
<keyword evidence="2" id="KW-0328">Glycosyltransferase</keyword>
<dbReference type="Gene3D" id="3.20.20.370">
    <property type="entry name" value="Glycoside hydrolase/deacetylase"/>
    <property type="match status" value="1"/>
</dbReference>
<dbReference type="Gene3D" id="3.90.550.10">
    <property type="entry name" value="Spore Coat Polysaccharide Biosynthesis Protein SpsA, Chain A"/>
    <property type="match status" value="1"/>
</dbReference>
<dbReference type="InterPro" id="IPR017853">
    <property type="entry name" value="GH"/>
</dbReference>
<comment type="similarity">
    <text evidence="1">Belongs to the glycosyltransferase 2 family.</text>
</comment>
<evidence type="ECO:0000256" key="4">
    <source>
        <dbReference type="SAM" id="Phobius"/>
    </source>
</evidence>
<feature type="transmembrane region" description="Helical" evidence="4">
    <location>
        <begin position="1041"/>
        <end position="1060"/>
    </location>
</feature>
<dbReference type="OrthoDB" id="9766299at2"/>
<dbReference type="eggNOG" id="COG1215">
    <property type="taxonomic scope" value="Bacteria"/>
</dbReference>
<sequence>MQKQVFQTNSSTRWKSFIWFVRILVVFLIVIVASVGISLLHKRNYDLKVLTYNAKKLPDLNEDRSKAYVSKSEQIAFAKHLDRYRKRHKRISKNKLHVIHTPEAAKFLPVRAGFYVNWDTNSSISLHKNINQLNMVLPEWIFQKDSKGNLDVRINNETLDFIQNHKVAVVPMLSNFFNKRWNGDSTYIMLKNPQTRKVLISRIKNLLDKNDFQGINIDLESLPKGAHPYLLQFSKELSTTLHAQGYITTIDINPTDEGVTYKDIAQYYDFIFLMAYNEHSPDDPPGSISSLNFVEKSIDAAMREVASEKVILCVASYGFDWQKGEPGARITYQGLISLAKEHNEPVYFNFGQSDLTLYYSDDNGAQHEAHCNDAAGTFNIIRTAQDYNAAGVALWFLGSEDERIWNFYSQNLDENYLKYNPFNYKKSEHINSILAVNYEGKGEILEMLNEPDHGHTKFEFNDADQLITNEKYLSLPSSYFIKRYGAKYPKKIALTFDDGPNPDYTPKILDILKEKKCPATFFVIGANIQNNIPLLRREYKEGHEIGNHTYTHPDLDLTSDNRERIELRSTRLLIESILGHSTLLFRAPSLNDAEPTNLTQIRGLSTAHDEGFISVTSFIDTNDWEEDVSEDSIMARAIRRIHDGNIILMHDAGGIRSETVAALPHLIDYYRKHGYEFVTVSALMGKTRDQVMPEVKSQFKFADKLDMIFFTLTFIWEHFLDGFFIVAIILIVSRLLLIGLLAIIQRQKEKKKKFKFKDFSPKVSIIVPAFNEEVNATRTVNYLLKSNYSDFEVIFVDDGSKDDTYKIVKTAFENNPKVRVLTKTNGGKAAALNFGIEHASGEVLVCIDADTILPADAIGKMIPFFEDPQVGSVAGNVRVGNTVNMLTNWQSIEYTTSQNFDRRAYDTVNAILVVPGAIGAFRKTAMEKIEGFTTDTLAEDCDLTLRMLRAGYKIRSCNEALALTEAPETLNMFMKQRSRWTFGMMQSFWKHRDLLFSFRKANIGLMALPNLLIFNFLIPILSPLVDILFIAGLFTHDAEQYIFFYLLYYLIDCMISALAYHYDHQKFTIKKALYLFVQRFVYRQLLFIVLFKAYKKAIKGELVSWGVLKRTGNVSE</sequence>
<dbReference type="InterPro" id="IPR011583">
    <property type="entry name" value="Chitinase_II/V-like_cat"/>
</dbReference>
<dbReference type="Gene3D" id="3.20.20.80">
    <property type="entry name" value="Glycosidases"/>
    <property type="match status" value="1"/>
</dbReference>
<dbReference type="CDD" id="cd06423">
    <property type="entry name" value="CESA_like"/>
    <property type="match status" value="1"/>
</dbReference>
<feature type="transmembrane region" description="Helical" evidence="4">
    <location>
        <begin position="1012"/>
        <end position="1035"/>
    </location>
</feature>
<dbReference type="CAZy" id="GH18">
    <property type="family name" value="Glycoside Hydrolase Family 18"/>
</dbReference>
<dbReference type="GO" id="GO:0005975">
    <property type="term" value="P:carbohydrate metabolic process"/>
    <property type="evidence" value="ECO:0007669"/>
    <property type="project" value="InterPro"/>
</dbReference>
<dbReference type="SUPFAM" id="SSF51445">
    <property type="entry name" value="(Trans)glycosidases"/>
    <property type="match status" value="1"/>
</dbReference>
<dbReference type="Pfam" id="PF00535">
    <property type="entry name" value="Glycos_transf_2"/>
    <property type="match status" value="1"/>
</dbReference>
<dbReference type="PROSITE" id="PS51910">
    <property type="entry name" value="GH18_2"/>
    <property type="match status" value="1"/>
</dbReference>
<dbReference type="CAZy" id="GT2">
    <property type="family name" value="Glycosyltransferase Family 2"/>
</dbReference>
<keyword evidence="4" id="KW-0812">Transmembrane</keyword>
<dbReference type="InterPro" id="IPR011330">
    <property type="entry name" value="Glyco_hydro/deAcase_b/a-brl"/>
</dbReference>
<dbReference type="SUPFAM" id="SSF88713">
    <property type="entry name" value="Glycoside hydrolase/deacetylase"/>
    <property type="match status" value="1"/>
</dbReference>
<keyword evidence="4" id="KW-1133">Transmembrane helix</keyword>
<dbReference type="eggNOG" id="COG3858">
    <property type="taxonomic scope" value="Bacteria"/>
</dbReference>
<dbReference type="EMBL" id="CP002345">
    <property type="protein sequence ID" value="ADQ81053.1"/>
    <property type="molecule type" value="Genomic_DNA"/>
</dbReference>
<dbReference type="Pfam" id="PF01522">
    <property type="entry name" value="Polysacc_deac_1"/>
    <property type="match status" value="1"/>
</dbReference>
<dbReference type="SUPFAM" id="SSF53448">
    <property type="entry name" value="Nucleotide-diphospho-sugar transferases"/>
    <property type="match status" value="1"/>
</dbReference>
<dbReference type="InterPro" id="IPR029044">
    <property type="entry name" value="Nucleotide-diphossugar_trans"/>
</dbReference>
<dbReference type="PROSITE" id="PS51677">
    <property type="entry name" value="NODB"/>
    <property type="match status" value="1"/>
</dbReference>
<organism evidence="7 8">
    <name type="scientific">Paludibacter propionicigenes (strain DSM 17365 / JCM 13257 / WB4)</name>
    <dbReference type="NCBI Taxonomy" id="694427"/>
    <lineage>
        <taxon>Bacteria</taxon>
        <taxon>Pseudomonadati</taxon>
        <taxon>Bacteroidota</taxon>
        <taxon>Bacteroidia</taxon>
        <taxon>Bacteroidales</taxon>
        <taxon>Paludibacteraceae</taxon>
        <taxon>Paludibacter</taxon>
    </lineage>
</organism>
<dbReference type="InterPro" id="IPR001223">
    <property type="entry name" value="Glyco_hydro18_cat"/>
</dbReference>
<proteinExistence type="inferred from homology"/>
<evidence type="ECO:0000259" key="5">
    <source>
        <dbReference type="PROSITE" id="PS51677"/>
    </source>
</evidence>
<reference evidence="7 8" key="2">
    <citation type="journal article" date="2011" name="Stand. Genomic Sci.">
        <title>Complete genome sequence of Paludibacter propionicigenes type strain (WB4).</title>
        <authorList>
            <person name="Gronow S."/>
            <person name="Munk C."/>
            <person name="Lapidus A."/>
            <person name="Nolan M."/>
            <person name="Lucas S."/>
            <person name="Hammon N."/>
            <person name="Deshpande S."/>
            <person name="Cheng J.F."/>
            <person name="Tapia R."/>
            <person name="Han C."/>
            <person name="Goodwin L."/>
            <person name="Pitluck S."/>
            <person name="Liolios K."/>
            <person name="Ivanova N."/>
            <person name="Mavromatis K."/>
            <person name="Mikhailova N."/>
            <person name="Pati A."/>
            <person name="Chen A."/>
            <person name="Palaniappan K."/>
            <person name="Land M."/>
            <person name="Hauser L."/>
            <person name="Chang Y.J."/>
            <person name="Jeffries C.D."/>
            <person name="Brambilla E."/>
            <person name="Rohde M."/>
            <person name="Goker M."/>
            <person name="Detter J.C."/>
            <person name="Woyke T."/>
            <person name="Bristow J."/>
            <person name="Eisen J.A."/>
            <person name="Markowitz V."/>
            <person name="Hugenholtz P."/>
            <person name="Kyrpides N.C."/>
            <person name="Klenk H.P."/>
        </authorList>
    </citation>
    <scope>NUCLEOTIDE SEQUENCE [LARGE SCALE GENOMIC DNA]</scope>
    <source>
        <strain evidence="8">DSM 17365 / JCM 13257 / WB4</strain>
    </source>
</reference>